<feature type="region of interest" description="Disordered" evidence="1">
    <location>
        <begin position="1"/>
        <end position="51"/>
    </location>
</feature>
<proteinExistence type="predicted"/>
<protein>
    <submittedName>
        <fullName evidence="2">Uncharacterized protein</fullName>
    </submittedName>
</protein>
<name>A0A0A9HA55_ARUDO</name>
<sequence>MRMARSNTSTPSSRAPRPPPRGSSSGTWRRERGGWRRPAPRRSWTARASCG</sequence>
<accession>A0A0A9HA55</accession>
<dbReference type="AlphaFoldDB" id="A0A0A9HA55"/>
<dbReference type="EMBL" id="GBRH01168093">
    <property type="protein sequence ID" value="JAE29803.1"/>
    <property type="molecule type" value="Transcribed_RNA"/>
</dbReference>
<reference evidence="2" key="2">
    <citation type="journal article" date="2015" name="Data Brief">
        <title>Shoot transcriptome of the giant reed, Arundo donax.</title>
        <authorList>
            <person name="Barrero R.A."/>
            <person name="Guerrero F.D."/>
            <person name="Moolhuijzen P."/>
            <person name="Goolsby J.A."/>
            <person name="Tidwell J."/>
            <person name="Bellgard S.E."/>
            <person name="Bellgard M.I."/>
        </authorList>
    </citation>
    <scope>NUCLEOTIDE SEQUENCE</scope>
    <source>
        <tissue evidence="2">Shoot tissue taken approximately 20 cm above the soil surface</tissue>
    </source>
</reference>
<reference evidence="2" key="1">
    <citation type="submission" date="2014-09" db="EMBL/GenBank/DDBJ databases">
        <authorList>
            <person name="Magalhaes I.L.F."/>
            <person name="Oliveira U."/>
            <person name="Santos F.R."/>
            <person name="Vidigal T.H.D.A."/>
            <person name="Brescovit A.D."/>
            <person name="Santos A.J."/>
        </authorList>
    </citation>
    <scope>NUCLEOTIDE SEQUENCE</scope>
    <source>
        <tissue evidence="2">Shoot tissue taken approximately 20 cm above the soil surface</tissue>
    </source>
</reference>
<evidence type="ECO:0000313" key="2">
    <source>
        <dbReference type="EMBL" id="JAE29803.1"/>
    </source>
</evidence>
<evidence type="ECO:0000256" key="1">
    <source>
        <dbReference type="SAM" id="MobiDB-lite"/>
    </source>
</evidence>
<feature type="compositionally biased region" description="Low complexity" evidence="1">
    <location>
        <begin position="1"/>
        <end position="15"/>
    </location>
</feature>
<organism evidence="2">
    <name type="scientific">Arundo donax</name>
    <name type="common">Giant reed</name>
    <name type="synonym">Donax arundinaceus</name>
    <dbReference type="NCBI Taxonomy" id="35708"/>
    <lineage>
        <taxon>Eukaryota</taxon>
        <taxon>Viridiplantae</taxon>
        <taxon>Streptophyta</taxon>
        <taxon>Embryophyta</taxon>
        <taxon>Tracheophyta</taxon>
        <taxon>Spermatophyta</taxon>
        <taxon>Magnoliopsida</taxon>
        <taxon>Liliopsida</taxon>
        <taxon>Poales</taxon>
        <taxon>Poaceae</taxon>
        <taxon>PACMAD clade</taxon>
        <taxon>Arundinoideae</taxon>
        <taxon>Arundineae</taxon>
        <taxon>Arundo</taxon>
    </lineage>
</organism>